<feature type="domain" description="Methyltransferase" evidence="2">
    <location>
        <begin position="148"/>
        <end position="388"/>
    </location>
</feature>
<dbReference type="InterPro" id="IPR052220">
    <property type="entry name" value="METTL25"/>
</dbReference>
<dbReference type="OrthoDB" id="10258156at2759"/>
<evidence type="ECO:0000259" key="2">
    <source>
        <dbReference type="Pfam" id="PF13679"/>
    </source>
</evidence>
<sequence length="580" mass="64420">MENTIGLDSVHAAIRQVQNFLTPYLGIANTHGAEFLSDDHWHNYVSPTAQSSLLELSCEDLVNLSSLTIQDNVKESNSVPSAAKHSKEVPDCARQKDEGVEDLRSFISEAEKCYLDRLDVLTSLDTILQRKPSTPDAISVVSEAMSEKKIHEVGVMVDAISFLYKITQSDLVVDVGSGKGYFASEMSLRHKIPVVGFDSRDTNTHGASQRDKKLAKKWVGLERRKRLKQNSSSMVTDEKERTHKNQSECPPNVTLTCDVHTETSKTAPGNGQGEDMCDESSSSVSSLDTMKTFSDFSSLPESSRSFQQETTSCNLYTPVTLYVHPKMDLYKVIRQEAPQLGYSVPPRLFLSGLHTCGSLAVTTLNLFLQDPNVVGLCCVGCCYQLMEEFGPDNQQEEHFPISVYGKRLGLQLGRNARNLASQSVHRIRASGQLQGGDFFWRALLNVLLSKLGIDVPERIIGMRGLNKKSSNFQDYAAAAFKKLGLSDQLPDVCELQSLEESYKDAHAKMSAFFQLKLVLAPVIETLILLDRLAFLLEQESVDKAHLVQLFDPVTSPRCFAIIAWKGLLKDESLDESNPRN</sequence>
<dbReference type="AlphaFoldDB" id="A0A3S0Z4R6"/>
<proteinExistence type="predicted"/>
<dbReference type="Proteomes" id="UP000271974">
    <property type="component" value="Unassembled WGS sequence"/>
</dbReference>
<organism evidence="3 4">
    <name type="scientific">Elysia chlorotica</name>
    <name type="common">Eastern emerald elysia</name>
    <name type="synonym">Sea slug</name>
    <dbReference type="NCBI Taxonomy" id="188477"/>
    <lineage>
        <taxon>Eukaryota</taxon>
        <taxon>Metazoa</taxon>
        <taxon>Spiralia</taxon>
        <taxon>Lophotrochozoa</taxon>
        <taxon>Mollusca</taxon>
        <taxon>Gastropoda</taxon>
        <taxon>Heterobranchia</taxon>
        <taxon>Euthyneura</taxon>
        <taxon>Panpulmonata</taxon>
        <taxon>Sacoglossa</taxon>
        <taxon>Placobranchoidea</taxon>
        <taxon>Plakobranchidae</taxon>
        <taxon>Elysia</taxon>
    </lineage>
</organism>
<dbReference type="InterPro" id="IPR029063">
    <property type="entry name" value="SAM-dependent_MTases_sf"/>
</dbReference>
<reference evidence="3 4" key="1">
    <citation type="submission" date="2019-01" db="EMBL/GenBank/DDBJ databases">
        <title>A draft genome assembly of the solar-powered sea slug Elysia chlorotica.</title>
        <authorList>
            <person name="Cai H."/>
            <person name="Li Q."/>
            <person name="Fang X."/>
            <person name="Li J."/>
            <person name="Curtis N.E."/>
            <person name="Altenburger A."/>
            <person name="Shibata T."/>
            <person name="Feng M."/>
            <person name="Maeda T."/>
            <person name="Schwartz J.A."/>
            <person name="Shigenobu S."/>
            <person name="Lundholm N."/>
            <person name="Nishiyama T."/>
            <person name="Yang H."/>
            <person name="Hasebe M."/>
            <person name="Li S."/>
            <person name="Pierce S.K."/>
            <person name="Wang J."/>
        </authorList>
    </citation>
    <scope>NUCLEOTIDE SEQUENCE [LARGE SCALE GENOMIC DNA]</scope>
    <source>
        <strain evidence="3">EC2010</strain>
        <tissue evidence="3">Whole organism of an adult</tissue>
    </source>
</reference>
<accession>A0A3S0Z4R6</accession>
<dbReference type="PANTHER" id="PTHR12496:SF9">
    <property type="entry name" value="METHYLTRANSFERASE-LIKE PROTEIN 25-RELATED"/>
    <property type="match status" value="1"/>
</dbReference>
<dbReference type="Pfam" id="PF13679">
    <property type="entry name" value="Methyltransf_32"/>
    <property type="match status" value="1"/>
</dbReference>
<evidence type="ECO:0000313" key="4">
    <source>
        <dbReference type="Proteomes" id="UP000271974"/>
    </source>
</evidence>
<dbReference type="EMBL" id="RQTK01001710">
    <property type="protein sequence ID" value="RUS69364.1"/>
    <property type="molecule type" value="Genomic_DNA"/>
</dbReference>
<evidence type="ECO:0000256" key="1">
    <source>
        <dbReference type="SAM" id="MobiDB-lite"/>
    </source>
</evidence>
<name>A0A3S0Z4R6_ELYCH</name>
<dbReference type="InterPro" id="IPR025714">
    <property type="entry name" value="Methyltranfer_dom"/>
</dbReference>
<feature type="compositionally biased region" description="Basic and acidic residues" evidence="1">
    <location>
        <begin position="236"/>
        <end position="246"/>
    </location>
</feature>
<feature type="region of interest" description="Disordered" evidence="1">
    <location>
        <begin position="227"/>
        <end position="253"/>
    </location>
</feature>
<dbReference type="STRING" id="188477.A0A3S0Z4R6"/>
<dbReference type="SUPFAM" id="SSF53335">
    <property type="entry name" value="S-adenosyl-L-methionine-dependent methyltransferases"/>
    <property type="match status" value="1"/>
</dbReference>
<keyword evidence="4" id="KW-1185">Reference proteome</keyword>
<evidence type="ECO:0000313" key="3">
    <source>
        <dbReference type="EMBL" id="RUS69364.1"/>
    </source>
</evidence>
<protein>
    <recommendedName>
        <fullName evidence="2">Methyltransferase domain-containing protein</fullName>
    </recommendedName>
</protein>
<dbReference type="PANTHER" id="PTHR12496">
    <property type="entry name" value="CGI-41 METHYLTRANSFERASE"/>
    <property type="match status" value="1"/>
</dbReference>
<gene>
    <name evidence="3" type="ORF">EGW08_022872</name>
</gene>
<comment type="caution">
    <text evidence="3">The sequence shown here is derived from an EMBL/GenBank/DDBJ whole genome shotgun (WGS) entry which is preliminary data.</text>
</comment>